<reference evidence="1" key="1">
    <citation type="journal article" date="2015" name="Nature">
        <title>Complex archaea that bridge the gap between prokaryotes and eukaryotes.</title>
        <authorList>
            <person name="Spang A."/>
            <person name="Saw J.H."/>
            <person name="Jorgensen S.L."/>
            <person name="Zaremba-Niedzwiedzka K."/>
            <person name="Martijn J."/>
            <person name="Lind A.E."/>
            <person name="van Eijk R."/>
            <person name="Schleper C."/>
            <person name="Guy L."/>
            <person name="Ettema T.J."/>
        </authorList>
    </citation>
    <scope>NUCLEOTIDE SEQUENCE</scope>
</reference>
<dbReference type="Pfam" id="PF05014">
    <property type="entry name" value="Nuc_deoxyrib_tr"/>
    <property type="match status" value="1"/>
</dbReference>
<dbReference type="InterPro" id="IPR007710">
    <property type="entry name" value="Nucleoside_deoxyribTrfase"/>
</dbReference>
<protein>
    <recommendedName>
        <fullName evidence="2">Nucleoside 2-deoxyribosyltransferase</fullName>
    </recommendedName>
</protein>
<sequence length="151" mass="16699">MSLRIYLCGSVTGRSTKEMREEREEATAALAEYGWAAIDPLAGEYDSLKRRRNIQDDQSELTLNTICLKDKHGIEISDMLLWLTADVASYGSCIEVGLAWALGIPIISIDAGKQGRKNAFVASISTYIADSLEGALEFIDTYMMVPRQETV</sequence>
<evidence type="ECO:0000313" key="1">
    <source>
        <dbReference type="EMBL" id="KKN84439.1"/>
    </source>
</evidence>
<dbReference type="AlphaFoldDB" id="A0A0F9TYQ8"/>
<comment type="caution">
    <text evidence="1">The sequence shown here is derived from an EMBL/GenBank/DDBJ whole genome shotgun (WGS) entry which is preliminary data.</text>
</comment>
<dbReference type="Gene3D" id="3.40.50.450">
    <property type="match status" value="1"/>
</dbReference>
<proteinExistence type="predicted"/>
<name>A0A0F9TYQ8_9ZZZZ</name>
<gene>
    <name evidence="1" type="ORF">LCGC14_0289010</name>
</gene>
<dbReference type="EMBL" id="LAZR01000171">
    <property type="protein sequence ID" value="KKN84439.1"/>
    <property type="molecule type" value="Genomic_DNA"/>
</dbReference>
<organism evidence="1">
    <name type="scientific">marine sediment metagenome</name>
    <dbReference type="NCBI Taxonomy" id="412755"/>
    <lineage>
        <taxon>unclassified sequences</taxon>
        <taxon>metagenomes</taxon>
        <taxon>ecological metagenomes</taxon>
    </lineage>
</organism>
<evidence type="ECO:0008006" key="2">
    <source>
        <dbReference type="Google" id="ProtNLM"/>
    </source>
</evidence>
<dbReference type="SUPFAM" id="SSF52309">
    <property type="entry name" value="N-(deoxy)ribosyltransferase-like"/>
    <property type="match status" value="1"/>
</dbReference>
<accession>A0A0F9TYQ8</accession>